<evidence type="ECO:0000256" key="4">
    <source>
        <dbReference type="ARBA" id="ARBA00022692"/>
    </source>
</evidence>
<evidence type="ECO:0000256" key="7">
    <source>
        <dbReference type="ARBA" id="ARBA00043987"/>
    </source>
</evidence>
<comment type="caution">
    <text evidence="9">The sequence shown here is derived from an EMBL/GenBank/DDBJ whole genome shotgun (WGS) entry which is preliminary data.</text>
</comment>
<evidence type="ECO:0000256" key="3">
    <source>
        <dbReference type="ARBA" id="ARBA00022679"/>
    </source>
</evidence>
<evidence type="ECO:0000256" key="1">
    <source>
        <dbReference type="ARBA" id="ARBA00004141"/>
    </source>
</evidence>
<reference evidence="9" key="1">
    <citation type="journal article" date="2014" name="Int. J. Syst. Evol. Microbiol.">
        <title>Complete genome sequence of Corynebacterium casei LMG S-19264T (=DSM 44701T), isolated from a smear-ripened cheese.</title>
        <authorList>
            <consortium name="US DOE Joint Genome Institute (JGI-PGF)"/>
            <person name="Walter F."/>
            <person name="Albersmeier A."/>
            <person name="Kalinowski J."/>
            <person name="Ruckert C."/>
        </authorList>
    </citation>
    <scope>NUCLEOTIDE SEQUENCE</scope>
    <source>
        <strain evidence="9">KCTC 12719</strain>
    </source>
</reference>
<dbReference type="GO" id="GO:0016758">
    <property type="term" value="F:hexosyltransferase activity"/>
    <property type="evidence" value="ECO:0007669"/>
    <property type="project" value="InterPro"/>
</dbReference>
<dbReference type="AlphaFoldDB" id="A0A918W143"/>
<keyword evidence="10" id="KW-1185">Reference proteome</keyword>
<keyword evidence="6 8" id="KW-0472">Membrane</keyword>
<evidence type="ECO:0000313" key="9">
    <source>
        <dbReference type="EMBL" id="GHA42964.1"/>
    </source>
</evidence>
<dbReference type="InterPro" id="IPR049829">
    <property type="entry name" value="MptA/B-like"/>
</dbReference>
<organism evidence="9 10">
    <name type="scientific">Salinimicrobium marinum</name>
    <dbReference type="NCBI Taxonomy" id="680283"/>
    <lineage>
        <taxon>Bacteria</taxon>
        <taxon>Pseudomonadati</taxon>
        <taxon>Bacteroidota</taxon>
        <taxon>Flavobacteriia</taxon>
        <taxon>Flavobacteriales</taxon>
        <taxon>Flavobacteriaceae</taxon>
        <taxon>Salinimicrobium</taxon>
    </lineage>
</organism>
<feature type="transmembrane region" description="Helical" evidence="8">
    <location>
        <begin position="395"/>
        <end position="411"/>
    </location>
</feature>
<keyword evidence="4 8" id="KW-0812">Transmembrane</keyword>
<comment type="similarity">
    <text evidence="7">Belongs to the MptA/B family.</text>
</comment>
<dbReference type="NCBIfam" id="NF038066">
    <property type="entry name" value="MptB"/>
    <property type="match status" value="1"/>
</dbReference>
<accession>A0A918W143</accession>
<evidence type="ECO:0000256" key="2">
    <source>
        <dbReference type="ARBA" id="ARBA00022676"/>
    </source>
</evidence>
<name>A0A918W143_9FLAO</name>
<sequence length="452" mass="52228">MEITQLKYHKFPLLLLLASSALYLSFAYDLVREDFIKLVTLYVALFFLSWKFFQLEKSNWQLLLGAGILFRLLFLFSLPNLSQDFYRFVWDGELLLEGVNPYLSTPAELLSSGIPLFENAEFLYNGMGTLSAGNHSNYPPLNQLIFAISTFFSGDTILGAVVVMRLIIIAAEMGIFYFGRKLLITLNLPENRIFWYLLNPFIIIELTGNLHFEAVLIFFLIWSLHLLHYGKWLFSAALLAFAVSIKLIPLLFLPLFFRKLGWKKAFGYYLVVAAVNMILFLPFLSTEFLSNYIQTIGLWFQKFEFNASIYYLIRWIGYQVEGYNILVYTGKPLAAATFLAVISLALFRRNKSTTGLITMMLFAMTVYYFLATTVHPWYLAVPVILCIFTKYRFPLVWSLVVILSYAAYSNVSFLEDLWFVGLEYVVVYSVLGYEIYKYNNPRRGNSHSCLSL</sequence>
<feature type="transmembrane region" description="Helical" evidence="8">
    <location>
        <begin position="296"/>
        <end position="313"/>
    </location>
</feature>
<protein>
    <recommendedName>
        <fullName evidence="11">Mannosyltransferase</fullName>
    </recommendedName>
</protein>
<feature type="transmembrane region" description="Helical" evidence="8">
    <location>
        <begin position="265"/>
        <end position="284"/>
    </location>
</feature>
<feature type="transmembrane region" description="Helical" evidence="8">
    <location>
        <begin position="417"/>
        <end position="436"/>
    </location>
</feature>
<dbReference type="Pfam" id="PF26314">
    <property type="entry name" value="MptA_B_family"/>
    <property type="match status" value="1"/>
</dbReference>
<reference evidence="9" key="2">
    <citation type="submission" date="2020-09" db="EMBL/GenBank/DDBJ databases">
        <authorList>
            <person name="Sun Q."/>
            <person name="Kim S."/>
        </authorList>
    </citation>
    <scope>NUCLEOTIDE SEQUENCE</scope>
    <source>
        <strain evidence="9">KCTC 12719</strain>
    </source>
</reference>
<feature type="transmembrane region" description="Helical" evidence="8">
    <location>
        <begin position="200"/>
        <end position="226"/>
    </location>
</feature>
<feature type="transmembrane region" description="Helical" evidence="8">
    <location>
        <begin position="37"/>
        <end position="53"/>
    </location>
</feature>
<feature type="transmembrane region" description="Helical" evidence="8">
    <location>
        <begin position="232"/>
        <end position="253"/>
    </location>
</feature>
<keyword evidence="3" id="KW-0808">Transferase</keyword>
<dbReference type="GO" id="GO:0005886">
    <property type="term" value="C:plasma membrane"/>
    <property type="evidence" value="ECO:0007669"/>
    <property type="project" value="UniProtKB-SubCell"/>
</dbReference>
<evidence type="ECO:0000256" key="5">
    <source>
        <dbReference type="ARBA" id="ARBA00022989"/>
    </source>
</evidence>
<evidence type="ECO:0000313" key="10">
    <source>
        <dbReference type="Proteomes" id="UP000610456"/>
    </source>
</evidence>
<feature type="transmembrane region" description="Helical" evidence="8">
    <location>
        <begin position="325"/>
        <end position="347"/>
    </location>
</feature>
<comment type="subcellular location">
    <subcellularLocation>
        <location evidence="1">Membrane</location>
        <topology evidence="1">Multi-pass membrane protein</topology>
    </subcellularLocation>
</comment>
<feature type="transmembrane region" description="Helical" evidence="8">
    <location>
        <begin position="157"/>
        <end position="179"/>
    </location>
</feature>
<proteinExistence type="inferred from homology"/>
<keyword evidence="5 8" id="KW-1133">Transmembrane helix</keyword>
<feature type="transmembrane region" description="Helical" evidence="8">
    <location>
        <begin position="367"/>
        <end position="388"/>
    </location>
</feature>
<evidence type="ECO:0008006" key="11">
    <source>
        <dbReference type="Google" id="ProtNLM"/>
    </source>
</evidence>
<feature type="transmembrane region" description="Helical" evidence="8">
    <location>
        <begin position="60"/>
        <end position="78"/>
    </location>
</feature>
<evidence type="ECO:0000256" key="8">
    <source>
        <dbReference type="SAM" id="Phobius"/>
    </source>
</evidence>
<keyword evidence="2" id="KW-0328">Glycosyltransferase</keyword>
<evidence type="ECO:0000256" key="6">
    <source>
        <dbReference type="ARBA" id="ARBA00023136"/>
    </source>
</evidence>
<dbReference type="EMBL" id="BMXB01000011">
    <property type="protein sequence ID" value="GHA42964.1"/>
    <property type="molecule type" value="Genomic_DNA"/>
</dbReference>
<dbReference type="RefSeq" id="WP_189605124.1">
    <property type="nucleotide sequence ID" value="NZ_BMXB01000011.1"/>
</dbReference>
<gene>
    <name evidence="9" type="ORF">GCM10007103_25170</name>
</gene>
<dbReference type="Proteomes" id="UP000610456">
    <property type="component" value="Unassembled WGS sequence"/>
</dbReference>